<dbReference type="RefSeq" id="WP_017134150.1">
    <property type="nucleotide sequence ID" value="NZ_CP014135.1"/>
</dbReference>
<reference evidence="1 2" key="1">
    <citation type="submission" date="2016-01" db="EMBL/GenBank/DDBJ databases">
        <authorList>
            <person name="McClelland M."/>
            <person name="Jain A."/>
            <person name="Saraogi P."/>
            <person name="Mendelson R."/>
            <person name="Westerman R."/>
            <person name="SanMiguel P."/>
            <person name="Csonka L."/>
        </authorList>
    </citation>
    <scope>NUCLEOTIDE SEQUENCE [LARGE SCALE GENOMIC DNA]</scope>
    <source>
        <strain evidence="1 2">NCPPB 2472</strain>
    </source>
</reference>
<dbReference type="EMBL" id="CP014135">
    <property type="protein sequence ID" value="AMB87880.1"/>
    <property type="molecule type" value="Genomic_DNA"/>
</dbReference>
<protein>
    <submittedName>
        <fullName evidence="1">Uncharacterized protein</fullName>
    </submittedName>
</protein>
<name>A0A0X1T6Y5_PSEAA</name>
<keyword evidence="2" id="KW-1185">Reference proteome</keyword>
<dbReference type="Proteomes" id="UP000063229">
    <property type="component" value="Chromosome"/>
</dbReference>
<accession>A0A0X1T6Y5</accession>
<proteinExistence type="predicted"/>
<dbReference type="OrthoDB" id="6980452at2"/>
<gene>
    <name evidence="1" type="ORF">AWM79_22415</name>
</gene>
<dbReference type="AlphaFoldDB" id="A0A0X1T6Y5"/>
<organism evidence="1 2">
    <name type="scientific">Pseudomonas agarici</name>
    <dbReference type="NCBI Taxonomy" id="46677"/>
    <lineage>
        <taxon>Bacteria</taxon>
        <taxon>Pseudomonadati</taxon>
        <taxon>Pseudomonadota</taxon>
        <taxon>Gammaproteobacteria</taxon>
        <taxon>Pseudomonadales</taxon>
        <taxon>Pseudomonadaceae</taxon>
        <taxon>Pseudomonas</taxon>
    </lineage>
</organism>
<evidence type="ECO:0000313" key="1">
    <source>
        <dbReference type="EMBL" id="AMB87880.1"/>
    </source>
</evidence>
<sequence>MEPRITELETHLEYIHRDLGEVRGDVKSIKARLAYIAGGTTVLGMLLSWLANHRLDQILRLLAP</sequence>
<dbReference type="KEGG" id="pagb:AWM79_22415"/>
<evidence type="ECO:0000313" key="2">
    <source>
        <dbReference type="Proteomes" id="UP000063229"/>
    </source>
</evidence>